<feature type="transmembrane region" description="Helical" evidence="5">
    <location>
        <begin position="247"/>
        <end position="272"/>
    </location>
</feature>
<dbReference type="EMBL" id="AORC01000008">
    <property type="protein sequence ID" value="EYT49660.1"/>
    <property type="molecule type" value="Genomic_DNA"/>
</dbReference>
<dbReference type="HOGENOM" id="CLU_056469_2_1_11"/>
<comment type="subcellular location">
    <subcellularLocation>
        <location evidence="1">Membrane</location>
        <topology evidence="1">Multi-pass membrane protein</topology>
    </subcellularLocation>
</comment>
<dbReference type="InterPro" id="IPR003339">
    <property type="entry name" value="ABC/ECF_trnsptr_transmembrane"/>
</dbReference>
<keyword evidence="4 5" id="KW-0472">Membrane</keyword>
<dbReference type="CDD" id="cd16914">
    <property type="entry name" value="EcfT"/>
    <property type="match status" value="1"/>
</dbReference>
<reference evidence="6 7" key="1">
    <citation type="journal article" date="2013" name="Genome Announc.">
        <title>Draft genome sequence of an Actinobacterium, Brachybacterium muris strain UCD-AY4.</title>
        <authorList>
            <person name="Lo J.R."/>
            <person name="Lang J.M."/>
            <person name="Darling A.E."/>
            <person name="Eisen J.A."/>
            <person name="Coil D.A."/>
        </authorList>
    </citation>
    <scope>NUCLEOTIDE SEQUENCE [LARGE SCALE GENOMIC DNA]</scope>
    <source>
        <strain evidence="6 7">UCD-AY4</strain>
    </source>
</reference>
<keyword evidence="3 5" id="KW-1133">Transmembrane helix</keyword>
<gene>
    <name evidence="6" type="ORF">D641_0107475</name>
</gene>
<dbReference type="Proteomes" id="UP000019754">
    <property type="component" value="Unassembled WGS sequence"/>
</dbReference>
<comment type="caution">
    <text evidence="6">The sequence shown here is derived from an EMBL/GenBank/DDBJ whole genome shotgun (WGS) entry which is preliminary data.</text>
</comment>
<proteinExistence type="predicted"/>
<dbReference type="RefSeq" id="WP_031307534.1">
    <property type="nucleotide sequence ID" value="NZ_KB403093.1"/>
</dbReference>
<dbReference type="PANTHER" id="PTHR33514">
    <property type="entry name" value="PROTEIN ABCI12, CHLOROPLASTIC"/>
    <property type="match status" value="1"/>
</dbReference>
<feature type="transmembrane region" description="Helical" evidence="5">
    <location>
        <begin position="66"/>
        <end position="86"/>
    </location>
</feature>
<organism evidence="6 7">
    <name type="scientific">Brachybacterium muris UCD-AY4</name>
    <dbReference type="NCBI Taxonomy" id="1249481"/>
    <lineage>
        <taxon>Bacteria</taxon>
        <taxon>Bacillati</taxon>
        <taxon>Actinomycetota</taxon>
        <taxon>Actinomycetes</taxon>
        <taxon>Micrococcales</taxon>
        <taxon>Dermabacteraceae</taxon>
        <taxon>Brachybacterium</taxon>
    </lineage>
</organism>
<dbReference type="GO" id="GO:0005886">
    <property type="term" value="C:plasma membrane"/>
    <property type="evidence" value="ECO:0007669"/>
    <property type="project" value="UniProtKB-ARBA"/>
</dbReference>
<evidence type="ECO:0000256" key="5">
    <source>
        <dbReference type="SAM" id="Phobius"/>
    </source>
</evidence>
<keyword evidence="2 5" id="KW-0812">Transmembrane</keyword>
<dbReference type="Pfam" id="PF02361">
    <property type="entry name" value="CbiQ"/>
    <property type="match status" value="1"/>
</dbReference>
<feature type="transmembrane region" description="Helical" evidence="5">
    <location>
        <begin position="12"/>
        <end position="36"/>
    </location>
</feature>
<dbReference type="AlphaFoldDB" id="A0A022KY36"/>
<sequence length="276" mass="30570">MSSPLLGYVPRQGWLHTLTGVSKLVLVLALVVGAMISFDARYLLGLSLLSVVLWAVSRVRLRDLAVVLWLIAIFMVLNNLLIFLFAPGYGEQLFGSRTLLVDGPWRWDLTAQQLFYQLVVTLKYVAVLPGVLLFITTTRPPEFASSLNRIGVPYRAAYAVSLALRYIPDVQRDFRTISQAQQARGLDVSRKVGLGTRIRNLTSTLMPLLLGAFDRIESVAAAMELRGFGRGKGRTWFDQRPLRTRDVVVMVGAALLLAASVALVVLGGGRWWNPFA</sequence>
<feature type="transmembrane region" description="Helical" evidence="5">
    <location>
        <begin position="114"/>
        <end position="135"/>
    </location>
</feature>
<evidence type="ECO:0000256" key="1">
    <source>
        <dbReference type="ARBA" id="ARBA00004141"/>
    </source>
</evidence>
<evidence type="ECO:0000256" key="3">
    <source>
        <dbReference type="ARBA" id="ARBA00022989"/>
    </source>
</evidence>
<evidence type="ECO:0000256" key="4">
    <source>
        <dbReference type="ARBA" id="ARBA00023136"/>
    </source>
</evidence>
<evidence type="ECO:0000256" key="2">
    <source>
        <dbReference type="ARBA" id="ARBA00022692"/>
    </source>
</evidence>
<evidence type="ECO:0000313" key="6">
    <source>
        <dbReference type="EMBL" id="EYT49660.1"/>
    </source>
</evidence>
<name>A0A022KY36_9MICO</name>
<dbReference type="PANTHER" id="PTHR33514:SF1">
    <property type="entry name" value="ABC TRANSPORTER PERMEASE"/>
    <property type="match status" value="1"/>
</dbReference>
<accession>A0A022KY36</accession>
<protein>
    <submittedName>
        <fullName evidence="6">Membrane protein</fullName>
    </submittedName>
</protein>
<feature type="transmembrane region" description="Helical" evidence="5">
    <location>
        <begin position="42"/>
        <end position="59"/>
    </location>
</feature>
<evidence type="ECO:0000313" key="7">
    <source>
        <dbReference type="Proteomes" id="UP000019754"/>
    </source>
</evidence>
<dbReference type="OrthoDB" id="6400at2"/>
<dbReference type="STRING" id="1249481.D641_0107475"/>
<keyword evidence="7" id="KW-1185">Reference proteome</keyword>